<reference evidence="2" key="1">
    <citation type="journal article" date="2021" name="PeerJ">
        <title>Extensive microbial diversity within the chicken gut microbiome revealed by metagenomics and culture.</title>
        <authorList>
            <person name="Gilroy R."/>
            <person name="Ravi A."/>
            <person name="Getino M."/>
            <person name="Pursley I."/>
            <person name="Horton D.L."/>
            <person name="Alikhan N.F."/>
            <person name="Baker D."/>
            <person name="Gharbi K."/>
            <person name="Hall N."/>
            <person name="Watson M."/>
            <person name="Adriaenssens E.M."/>
            <person name="Foster-Nyarko E."/>
            <person name="Jarju S."/>
            <person name="Secka A."/>
            <person name="Antonio M."/>
            <person name="Oren A."/>
            <person name="Chaudhuri R.R."/>
            <person name="La Ragione R."/>
            <person name="Hildebrand F."/>
            <person name="Pallen M.J."/>
        </authorList>
    </citation>
    <scope>NUCLEOTIDE SEQUENCE</scope>
    <source>
        <strain evidence="2">ChiGjej1B1-14440</strain>
    </source>
</reference>
<organism evidence="2 3">
    <name type="scientific">Candidatus Erysipelatoclostridium merdavium</name>
    <dbReference type="NCBI Taxonomy" id="2838566"/>
    <lineage>
        <taxon>Bacteria</taxon>
        <taxon>Bacillati</taxon>
        <taxon>Bacillota</taxon>
        <taxon>Erysipelotrichia</taxon>
        <taxon>Erysipelotrichales</taxon>
        <taxon>Erysipelotrichales incertae sedis</taxon>
    </lineage>
</organism>
<evidence type="ECO:0000259" key="1">
    <source>
        <dbReference type="Pfam" id="PF19993"/>
    </source>
</evidence>
<sequence>MAFHVIHCPVCGKVMGANELAFDFGELINIALEKMKNRHFGSSEEWFDLTKLRLCLYLTLENLVKDYGFKQSSDNSYRGKFVFTTDNLGKQLVKIANTDKASIDIIASTTDCIEYENLTHFMARSRDEDIDELAERIQEIAFRVKNNRGVTIVNFDVVVKMQEDDQGNIFANKLEVTFEDKKTKNISKFVCKGKEGYPCGKELYGHAGRYKEIIIGLAGTARVGKTAYLAALLASIMREGDGIEKLGYDQNVLINIAYSGDGWKTFKNDLLEPYVYGKKIAKTPVLRDTSSDNKEAVPLFSLTFRVNNQRNYIFTFIDMPGEVYDDAIDNESGADYVTAQREIIKSADMIWLCIAPSQIAKQHIVATADQVNINIMEAFANIEKTMQAIQMTKKIPTAVLITRSDEATEDYGIFNPGFNPFASSDNPMRYLNQKNKNSPWINEQGALFYSNMKWFVEKSFQYLNLTPAIPATIENIFGDFIPLAVASYGFSVDNPLADKTRSSNLPIPSMIEGPFLWTLAALGIIPVYKEELVTRQRKKMFGLMSETYQQLENVLVSSQDIKKIFYYPSQVGR</sequence>
<dbReference type="InterPro" id="IPR027417">
    <property type="entry name" value="P-loop_NTPase"/>
</dbReference>
<accession>A0A9D2BNQ9</accession>
<feature type="domain" description="Double-GTPase 2" evidence="1">
    <location>
        <begin position="288"/>
        <end position="381"/>
    </location>
</feature>
<evidence type="ECO:0000313" key="3">
    <source>
        <dbReference type="Proteomes" id="UP000886724"/>
    </source>
</evidence>
<dbReference type="Gene3D" id="3.40.50.300">
    <property type="entry name" value="P-loop containing nucleotide triphosphate hydrolases"/>
    <property type="match status" value="1"/>
</dbReference>
<reference evidence="2" key="2">
    <citation type="submission" date="2021-04" db="EMBL/GenBank/DDBJ databases">
        <authorList>
            <person name="Gilroy R."/>
        </authorList>
    </citation>
    <scope>NUCLEOTIDE SEQUENCE</scope>
    <source>
        <strain evidence="2">ChiGjej1B1-14440</strain>
    </source>
</reference>
<dbReference type="Pfam" id="PF19993">
    <property type="entry name" value="DO-GTPase2"/>
    <property type="match status" value="1"/>
</dbReference>
<name>A0A9D2BNQ9_9FIRM</name>
<dbReference type="SUPFAM" id="SSF52540">
    <property type="entry name" value="P-loop containing nucleoside triphosphate hydrolases"/>
    <property type="match status" value="1"/>
</dbReference>
<comment type="caution">
    <text evidence="2">The sequence shown here is derived from an EMBL/GenBank/DDBJ whole genome shotgun (WGS) entry which is preliminary data.</text>
</comment>
<dbReference type="AlphaFoldDB" id="A0A9D2BNQ9"/>
<dbReference type="InterPro" id="IPR045528">
    <property type="entry name" value="DO-GTPase2"/>
</dbReference>
<gene>
    <name evidence="2" type="ORF">H9980_12495</name>
</gene>
<dbReference type="Proteomes" id="UP000886724">
    <property type="component" value="Unassembled WGS sequence"/>
</dbReference>
<proteinExistence type="predicted"/>
<dbReference type="EMBL" id="DXET01000285">
    <property type="protein sequence ID" value="HIX82768.1"/>
    <property type="molecule type" value="Genomic_DNA"/>
</dbReference>
<evidence type="ECO:0000313" key="2">
    <source>
        <dbReference type="EMBL" id="HIX82768.1"/>
    </source>
</evidence>
<protein>
    <recommendedName>
        <fullName evidence="1">Double-GTPase 2 domain-containing protein</fullName>
    </recommendedName>
</protein>